<dbReference type="Proteomes" id="UP000468638">
    <property type="component" value="Unassembled WGS sequence"/>
</dbReference>
<evidence type="ECO:0000313" key="3">
    <source>
        <dbReference type="Proteomes" id="UP000468638"/>
    </source>
</evidence>
<dbReference type="InterPro" id="IPR052913">
    <property type="entry name" value="Glycopeptide_resist_protein"/>
</dbReference>
<protein>
    <recommendedName>
        <fullName evidence="4">Peptidoglycan binding domain-containing protein</fullName>
    </recommendedName>
</protein>
<organism evidence="2 3">
    <name type="scientific">Pontibacillus yanchengensis</name>
    <dbReference type="NCBI Taxonomy" id="462910"/>
    <lineage>
        <taxon>Bacteria</taxon>
        <taxon>Bacillati</taxon>
        <taxon>Bacillota</taxon>
        <taxon>Bacilli</taxon>
        <taxon>Bacillales</taxon>
        <taxon>Bacillaceae</taxon>
        <taxon>Pontibacillus</taxon>
    </lineage>
</organism>
<dbReference type="EMBL" id="WMEQ01000015">
    <property type="protein sequence ID" value="MYL35246.1"/>
    <property type="molecule type" value="Genomic_DNA"/>
</dbReference>
<gene>
    <name evidence="2" type="ORF">GLW05_16835</name>
</gene>
<dbReference type="PANTHER" id="PTHR35788:SF1">
    <property type="entry name" value="EXPORTED PROTEIN"/>
    <property type="match status" value="1"/>
</dbReference>
<reference evidence="2 3" key="1">
    <citation type="submission" date="2019-11" db="EMBL/GenBank/DDBJ databases">
        <title>Genome sequences of 17 halophilic strains isolated from different environments.</title>
        <authorList>
            <person name="Furrow R.E."/>
        </authorList>
    </citation>
    <scope>NUCLEOTIDE SEQUENCE [LARGE SCALE GENOMIC DNA]</scope>
    <source>
        <strain evidence="2 3">22514_16_FS</strain>
    </source>
</reference>
<dbReference type="Pfam" id="PF04294">
    <property type="entry name" value="VanW"/>
    <property type="match status" value="1"/>
</dbReference>
<evidence type="ECO:0000256" key="1">
    <source>
        <dbReference type="SAM" id="MobiDB-lite"/>
    </source>
</evidence>
<dbReference type="InterPro" id="IPR007391">
    <property type="entry name" value="Vancomycin_resist_VanW"/>
</dbReference>
<feature type="region of interest" description="Disordered" evidence="1">
    <location>
        <begin position="285"/>
        <end position="305"/>
    </location>
</feature>
<evidence type="ECO:0008006" key="4">
    <source>
        <dbReference type="Google" id="ProtNLM"/>
    </source>
</evidence>
<dbReference type="PANTHER" id="PTHR35788">
    <property type="entry name" value="EXPORTED PROTEIN-RELATED"/>
    <property type="match status" value="1"/>
</dbReference>
<proteinExistence type="predicted"/>
<accession>A0A6I5A4K1</accession>
<dbReference type="AlphaFoldDB" id="A0A6I5A4K1"/>
<sequence>MKMAMFTILLLFINPSVQNEDLTIVHDGKEIMHIYRDDYMEEFLGEPFISSSKATELMNQISDLVHKDAINAKIGDSGEIIPGKTGYHLYQEKFTRMVYSYLLGKGPMTIEAPKLPTHPKVDSEILANIRTQQIGHYVTYFNSNNKERTHNIKLAAEAVDSHAVFPGETFSFNQVVGKRTKEKGYLPAPVIVKGEVTEGIGGGICQVSSTIYNAVDNAGAKIIQRYSHSKSVPYVPPGRDATVSWYGPDFTFKNTYDQPILIRAKVYGEQLSITIYSSNQAEVKNRDIPDASEELPDEIDIEDQH</sequence>
<dbReference type="OrthoDB" id="9813301at2"/>
<comment type="caution">
    <text evidence="2">The sequence shown here is derived from an EMBL/GenBank/DDBJ whole genome shotgun (WGS) entry which is preliminary data.</text>
</comment>
<evidence type="ECO:0000313" key="2">
    <source>
        <dbReference type="EMBL" id="MYL35246.1"/>
    </source>
</evidence>
<feature type="compositionally biased region" description="Acidic residues" evidence="1">
    <location>
        <begin position="290"/>
        <end position="305"/>
    </location>
</feature>
<dbReference type="RefSeq" id="WP_160910066.1">
    <property type="nucleotide sequence ID" value="NZ_WMEQ01000015.1"/>
</dbReference>
<name>A0A6I5A4K1_9BACI</name>